<keyword evidence="1" id="KW-0732">Signal</keyword>
<name>A0AAD5LDN4_PYTIN</name>
<feature type="signal peptide" evidence="1">
    <location>
        <begin position="1"/>
        <end position="24"/>
    </location>
</feature>
<dbReference type="Pfam" id="PF09471">
    <property type="entry name" value="Peptidase_M64"/>
    <property type="match status" value="1"/>
</dbReference>
<dbReference type="Proteomes" id="UP001209570">
    <property type="component" value="Unassembled WGS sequence"/>
</dbReference>
<sequence>MKTSLACVYAAALAAAASSPLALAVAPTKTFSAKILLDLRASAASTPCSLVQPVHETQIHRLIQTPLDIYEERVVRKNRVNVEELDVLPRDATDQIWVEIFGASPETVAAALAARCPAGIVQAEPLGSGAKEETTRGATPLLRRLADPAIRKLVDSGDPSNRIDVVFMGDGYTASEGSRLFDDMKRLTDDMFAGETFAQYLPLFNVWAVHQPSAQSGIGVGGRPKDTAFGLYRDGTELRGVYTSKPDEARRVCALIGPNACDFPSLIANDDYYGGLGGEFVIATRSPTTGTIVLRHEMGHNFGQVGEEYDGGGVYRGANSASSLASVSWKHWLTSGSVIREEKAALTYTKHMWYNLRNGPYRIRFTSTGEFKRWMGVFTISGADDDGAITITLDGKRLPWKSSGNRDRTFYTYENRTNGFSAGSHEIVVTGNGPFDGPIVQQLCSFDLNEYGDESTFAMNNPDAIGAYPTWDAGNRKLYRPNNERCLMRNMESTKFCVVCQENMWLKFFARVSPIDSVIVGAQNVATVKVIPLAQLRADNDPFKLKFPQLASQERYAVTWRKGGVEQPQFRDLFVADLSRATGGANGSWTVRVAFSTPSVRKDSKKLLTAERSFSIA</sequence>
<evidence type="ECO:0000256" key="1">
    <source>
        <dbReference type="SAM" id="SignalP"/>
    </source>
</evidence>
<accession>A0AAD5LDN4</accession>
<dbReference type="InterPro" id="IPR019026">
    <property type="entry name" value="Peptidase_M64_IgA"/>
</dbReference>
<evidence type="ECO:0008006" key="4">
    <source>
        <dbReference type="Google" id="ProtNLM"/>
    </source>
</evidence>
<dbReference type="EMBL" id="JAKCXM010000304">
    <property type="protein sequence ID" value="KAJ0396240.1"/>
    <property type="molecule type" value="Genomic_DNA"/>
</dbReference>
<evidence type="ECO:0000313" key="3">
    <source>
        <dbReference type="Proteomes" id="UP001209570"/>
    </source>
</evidence>
<feature type="chain" id="PRO_5042020499" description="IgA peptidase M64-domain-containing protein" evidence="1">
    <location>
        <begin position="25"/>
        <end position="617"/>
    </location>
</feature>
<gene>
    <name evidence="2" type="ORF">P43SY_003263</name>
</gene>
<keyword evidence="3" id="KW-1185">Reference proteome</keyword>
<proteinExistence type="predicted"/>
<dbReference type="Gene3D" id="3.40.390.10">
    <property type="entry name" value="Collagenase (Catalytic Domain)"/>
    <property type="match status" value="2"/>
</dbReference>
<dbReference type="GO" id="GO:0008237">
    <property type="term" value="F:metallopeptidase activity"/>
    <property type="evidence" value="ECO:0007669"/>
    <property type="project" value="InterPro"/>
</dbReference>
<evidence type="ECO:0000313" key="2">
    <source>
        <dbReference type="EMBL" id="KAJ0396240.1"/>
    </source>
</evidence>
<dbReference type="InterPro" id="IPR024079">
    <property type="entry name" value="MetalloPept_cat_dom_sf"/>
</dbReference>
<protein>
    <recommendedName>
        <fullName evidence="4">IgA peptidase M64-domain-containing protein</fullName>
    </recommendedName>
</protein>
<dbReference type="AlphaFoldDB" id="A0AAD5LDN4"/>
<organism evidence="2 3">
    <name type="scientific">Pythium insidiosum</name>
    <name type="common">Pythiosis disease agent</name>
    <dbReference type="NCBI Taxonomy" id="114742"/>
    <lineage>
        <taxon>Eukaryota</taxon>
        <taxon>Sar</taxon>
        <taxon>Stramenopiles</taxon>
        <taxon>Oomycota</taxon>
        <taxon>Peronosporomycetes</taxon>
        <taxon>Pythiales</taxon>
        <taxon>Pythiaceae</taxon>
        <taxon>Pythium</taxon>
    </lineage>
</organism>
<reference evidence="2" key="1">
    <citation type="submission" date="2021-12" db="EMBL/GenBank/DDBJ databases">
        <title>Prjna785345.</title>
        <authorList>
            <person name="Rujirawat T."/>
            <person name="Krajaejun T."/>
        </authorList>
    </citation>
    <scope>NUCLEOTIDE SEQUENCE</scope>
    <source>
        <strain evidence="2">Pi057C3</strain>
    </source>
</reference>
<comment type="caution">
    <text evidence="2">The sequence shown here is derived from an EMBL/GenBank/DDBJ whole genome shotgun (WGS) entry which is preliminary data.</text>
</comment>